<dbReference type="Pfam" id="PF22638">
    <property type="entry name" value="FlgK_D1"/>
    <property type="match status" value="1"/>
</dbReference>
<dbReference type="InterPro" id="IPR002371">
    <property type="entry name" value="FlgK"/>
</dbReference>
<dbReference type="GO" id="GO:0009424">
    <property type="term" value="C:bacterial-type flagellum hook"/>
    <property type="evidence" value="ECO:0007669"/>
    <property type="project" value="InterPro"/>
</dbReference>
<keyword evidence="9" id="KW-0969">Cilium</keyword>
<proteinExistence type="inferred from homology"/>
<dbReference type="AlphaFoldDB" id="A0A148KNJ4"/>
<evidence type="ECO:0000256" key="2">
    <source>
        <dbReference type="ARBA" id="ARBA00004613"/>
    </source>
</evidence>
<evidence type="ECO:0000256" key="5">
    <source>
        <dbReference type="ARBA" id="ARBA00022525"/>
    </source>
</evidence>
<evidence type="ECO:0000313" key="9">
    <source>
        <dbReference type="EMBL" id="KXI27893.1"/>
    </source>
</evidence>
<dbReference type="PANTHER" id="PTHR30033">
    <property type="entry name" value="FLAGELLAR HOOK-ASSOCIATED PROTEIN 1"/>
    <property type="match status" value="1"/>
</dbReference>
<keyword evidence="9" id="KW-0966">Cell projection</keyword>
<name>A0A148KNJ4_9ALTE</name>
<comment type="subcellular location">
    <subcellularLocation>
        <location evidence="1">Bacterial flagellum</location>
    </subcellularLocation>
    <subcellularLocation>
        <location evidence="2">Secreted</location>
    </subcellularLocation>
</comment>
<dbReference type="Proteomes" id="UP000070299">
    <property type="component" value="Unassembled WGS sequence"/>
</dbReference>
<sequence>MINNTSMRTADLLSIARSGVDASNQLLTTAGHNIANVNTEGYVRERTSFVAQLTGGVGQGTTERIINVFAQNQLRRDTTLESHYQEYWDKTAVVDNLFASEANSISSSMSRFFASIQTASDDPTSIAARQLLLGEANSMIGQIGTMAGFLRQKEQELNLEIQSNIDRVNSLVKSIAELNDAVRVNQANNRHVEPGSLKNERDKAILELASLMSIETRVSANDDGAVLVNLTSGESLVLQDGSFNLFTINNSADLNYKSLQLNSNGKPTTLNLKETNMGGTIGGLYRYRDEVLESSRRELGQLALAVSETMNTQNRLGMDFDQQLGTDIFTLPEFTGLNYKGNSVGTEITGRIAQGQASQITSADYQVTFDAVTAGAPPTVNVTVAMLNPDGSPVKDVNGVAISQSYTGLTAQNGVFNQVMGGIEIEFNSGASYAVGDQFLLQPTKNTADKIVVSMTRPEDIALASPIRVEANIANLGDVELVSSKVPNTLVDNTFLNSAASAFNGAGGIHGPGAAPGGGVGAPAQILFTDVDEYQVLDSAGNLITTVSGTTDFTNMLAQAAVSGAAPPWPAAFSALDNYPGYDISLQGVPKAGDSFSISYNTDGLNDNRNGLLMADLQNIDSMQLNNSGSGNRVSFHEAYANIVSDIGQKSASADISLKAAQALKSQSKDWFESISGVSLDEEAANLVRYQQSYSAAARLLGTAQDLFNTILGIVR</sequence>
<evidence type="ECO:0000256" key="1">
    <source>
        <dbReference type="ARBA" id="ARBA00004365"/>
    </source>
</evidence>
<dbReference type="GO" id="GO:0044780">
    <property type="term" value="P:bacterial-type flagellum assembly"/>
    <property type="evidence" value="ECO:0007669"/>
    <property type="project" value="InterPro"/>
</dbReference>
<evidence type="ECO:0000256" key="4">
    <source>
        <dbReference type="ARBA" id="ARBA00016244"/>
    </source>
</evidence>
<feature type="domain" description="Flagellar hook-associated protein FlgK helical" evidence="8">
    <location>
        <begin position="94"/>
        <end position="329"/>
    </location>
</feature>
<dbReference type="OrthoDB" id="9802553at2"/>
<comment type="caution">
    <text evidence="9">The sequence shown here is derived from an EMBL/GenBank/DDBJ whole genome shotgun (WGS) entry which is preliminary data.</text>
</comment>
<dbReference type="PANTHER" id="PTHR30033:SF1">
    <property type="entry name" value="FLAGELLAR HOOK-ASSOCIATED PROTEIN 1"/>
    <property type="match status" value="1"/>
</dbReference>
<dbReference type="GO" id="GO:0005198">
    <property type="term" value="F:structural molecule activity"/>
    <property type="evidence" value="ECO:0007669"/>
    <property type="project" value="InterPro"/>
</dbReference>
<dbReference type="Pfam" id="PF06429">
    <property type="entry name" value="Flg_bbr_C"/>
    <property type="match status" value="1"/>
</dbReference>
<dbReference type="PRINTS" id="PR01005">
    <property type="entry name" value="FLGHOOKAP1"/>
</dbReference>
<reference evidence="10" key="1">
    <citation type="submission" date="2016-02" db="EMBL/GenBank/DDBJ databases">
        <authorList>
            <person name="Schultz-Johansen M."/>
            <person name="Glaring M.A."/>
            <person name="Bech P.K."/>
            <person name="Stougaard P."/>
        </authorList>
    </citation>
    <scope>NUCLEOTIDE SEQUENCE [LARGE SCALE GENOMIC DNA]</scope>
    <source>
        <strain evidence="10">S66</strain>
    </source>
</reference>
<dbReference type="InterPro" id="IPR010930">
    <property type="entry name" value="Flg_bb/hook_C_dom"/>
</dbReference>
<keyword evidence="10" id="KW-1185">Reference proteome</keyword>
<dbReference type="EMBL" id="LSNE01000009">
    <property type="protein sequence ID" value="KXI27893.1"/>
    <property type="molecule type" value="Genomic_DNA"/>
</dbReference>
<evidence type="ECO:0000256" key="6">
    <source>
        <dbReference type="ARBA" id="ARBA00023143"/>
    </source>
</evidence>
<keyword evidence="6" id="KW-0975">Bacterial flagellum</keyword>
<gene>
    <name evidence="9" type="ORF">AX660_20495</name>
</gene>
<keyword evidence="5" id="KW-0964">Secreted</keyword>
<evidence type="ECO:0000256" key="3">
    <source>
        <dbReference type="ARBA" id="ARBA00009677"/>
    </source>
</evidence>
<feature type="domain" description="Flagellar basal-body/hook protein C-terminal" evidence="7">
    <location>
        <begin position="674"/>
        <end position="712"/>
    </location>
</feature>
<evidence type="ECO:0000259" key="8">
    <source>
        <dbReference type="Pfam" id="PF22638"/>
    </source>
</evidence>
<evidence type="ECO:0000313" key="10">
    <source>
        <dbReference type="Proteomes" id="UP000070299"/>
    </source>
</evidence>
<protein>
    <recommendedName>
        <fullName evidence="4">Flagellar hook-associated protein 1</fullName>
    </recommendedName>
</protein>
<dbReference type="GO" id="GO:0005576">
    <property type="term" value="C:extracellular region"/>
    <property type="evidence" value="ECO:0007669"/>
    <property type="project" value="UniProtKB-SubCell"/>
</dbReference>
<keyword evidence="9" id="KW-0282">Flagellum</keyword>
<organism evidence="9 10">
    <name type="scientific">Paraglaciecola hydrolytica</name>
    <dbReference type="NCBI Taxonomy" id="1799789"/>
    <lineage>
        <taxon>Bacteria</taxon>
        <taxon>Pseudomonadati</taxon>
        <taxon>Pseudomonadota</taxon>
        <taxon>Gammaproteobacteria</taxon>
        <taxon>Alteromonadales</taxon>
        <taxon>Alteromonadaceae</taxon>
        <taxon>Paraglaciecola</taxon>
    </lineage>
</organism>
<dbReference type="InterPro" id="IPR053927">
    <property type="entry name" value="FlgK_helical"/>
</dbReference>
<accession>A0A148KNJ4</accession>
<evidence type="ECO:0000259" key="7">
    <source>
        <dbReference type="Pfam" id="PF06429"/>
    </source>
</evidence>
<dbReference type="STRING" id="1799789.AX660_20495"/>
<comment type="similarity">
    <text evidence="3">Belongs to the flagella basal body rod proteins family.</text>
</comment>
<dbReference type="SUPFAM" id="SSF64518">
    <property type="entry name" value="Phase 1 flagellin"/>
    <property type="match status" value="2"/>
</dbReference>
<dbReference type="RefSeq" id="WP_068379640.1">
    <property type="nucleotide sequence ID" value="NZ_LSNE01000009.1"/>
</dbReference>